<evidence type="ECO:0000313" key="2">
    <source>
        <dbReference type="EMBL" id="MDT0444051.1"/>
    </source>
</evidence>
<protein>
    <submittedName>
        <fullName evidence="2">Uncharacterized protein</fullName>
    </submittedName>
</protein>
<gene>
    <name evidence="2" type="ORF">RM779_15820</name>
</gene>
<evidence type="ECO:0000256" key="1">
    <source>
        <dbReference type="SAM" id="MobiDB-lite"/>
    </source>
</evidence>
<accession>A0ABU2S501</accession>
<keyword evidence="3" id="KW-1185">Reference proteome</keyword>
<feature type="region of interest" description="Disordered" evidence="1">
    <location>
        <begin position="1"/>
        <end position="30"/>
    </location>
</feature>
<sequence length="58" mass="6567">MRSNTLCRRRVGPARPQHRSALPPLSTENSNARTFLAQFHDKDRVIDGPDDGFFVDIS</sequence>
<dbReference type="Proteomes" id="UP001183615">
    <property type="component" value="Unassembled WGS sequence"/>
</dbReference>
<evidence type="ECO:0000313" key="3">
    <source>
        <dbReference type="Proteomes" id="UP001183615"/>
    </source>
</evidence>
<name>A0ABU2S501_9ACTN</name>
<comment type="caution">
    <text evidence="2">The sequence shown here is derived from an EMBL/GenBank/DDBJ whole genome shotgun (WGS) entry which is preliminary data.</text>
</comment>
<dbReference type="EMBL" id="JAVREV010000007">
    <property type="protein sequence ID" value="MDT0444051.1"/>
    <property type="molecule type" value="Genomic_DNA"/>
</dbReference>
<organism evidence="2 3">
    <name type="scientific">Streptomyces johnsoniae</name>
    <dbReference type="NCBI Taxonomy" id="3075532"/>
    <lineage>
        <taxon>Bacteria</taxon>
        <taxon>Bacillati</taxon>
        <taxon>Actinomycetota</taxon>
        <taxon>Actinomycetes</taxon>
        <taxon>Kitasatosporales</taxon>
        <taxon>Streptomycetaceae</taxon>
        <taxon>Streptomyces</taxon>
    </lineage>
</organism>
<proteinExistence type="predicted"/>
<feature type="compositionally biased region" description="Basic residues" evidence="1">
    <location>
        <begin position="7"/>
        <end position="18"/>
    </location>
</feature>
<reference evidence="3" key="1">
    <citation type="submission" date="2023-07" db="EMBL/GenBank/DDBJ databases">
        <title>30 novel species of actinomycetes from the DSMZ collection.</title>
        <authorList>
            <person name="Nouioui I."/>
        </authorList>
    </citation>
    <scope>NUCLEOTIDE SEQUENCE [LARGE SCALE GENOMIC DNA]</scope>
    <source>
        <strain evidence="3">DSM 41886</strain>
    </source>
</reference>